<name>A0A7W7I197_9ACTN</name>
<dbReference type="EMBL" id="JACHNH010000001">
    <property type="protein sequence ID" value="MBB4764416.1"/>
    <property type="molecule type" value="Genomic_DNA"/>
</dbReference>
<dbReference type="AlphaFoldDB" id="A0A7W7I197"/>
<keyword evidence="2" id="KW-1185">Reference proteome</keyword>
<sequence>MALIVSAAQPAQAPGVTLSEAPRAVSLVVAAELVPLGGVIAGCGAVTHGGQLAAGEELKLPHGFIIPERPMFVLSDPF</sequence>
<evidence type="ECO:0000313" key="2">
    <source>
        <dbReference type="Proteomes" id="UP000578112"/>
    </source>
</evidence>
<gene>
    <name evidence="1" type="ORF">BJ971_004972</name>
</gene>
<protein>
    <submittedName>
        <fullName evidence="1">Uncharacterized protein</fullName>
    </submittedName>
</protein>
<dbReference type="RefSeq" id="WP_184995610.1">
    <property type="nucleotide sequence ID" value="NZ_BOMK01000027.1"/>
</dbReference>
<comment type="caution">
    <text evidence="1">The sequence shown here is derived from an EMBL/GenBank/DDBJ whole genome shotgun (WGS) entry which is preliminary data.</text>
</comment>
<dbReference type="Proteomes" id="UP000578112">
    <property type="component" value="Unassembled WGS sequence"/>
</dbReference>
<evidence type="ECO:0000313" key="1">
    <source>
        <dbReference type="EMBL" id="MBB4764416.1"/>
    </source>
</evidence>
<accession>A0A7W7I197</accession>
<organism evidence="1 2">
    <name type="scientific">Actinoplanes digitatis</name>
    <dbReference type="NCBI Taxonomy" id="1868"/>
    <lineage>
        <taxon>Bacteria</taxon>
        <taxon>Bacillati</taxon>
        <taxon>Actinomycetota</taxon>
        <taxon>Actinomycetes</taxon>
        <taxon>Micromonosporales</taxon>
        <taxon>Micromonosporaceae</taxon>
        <taxon>Actinoplanes</taxon>
    </lineage>
</organism>
<proteinExistence type="predicted"/>
<reference evidence="1 2" key="1">
    <citation type="submission" date="2020-08" db="EMBL/GenBank/DDBJ databases">
        <title>Sequencing the genomes of 1000 actinobacteria strains.</title>
        <authorList>
            <person name="Klenk H.-P."/>
        </authorList>
    </citation>
    <scope>NUCLEOTIDE SEQUENCE [LARGE SCALE GENOMIC DNA]</scope>
    <source>
        <strain evidence="1 2">DSM 43149</strain>
    </source>
</reference>